<feature type="transmembrane region" description="Helical" evidence="1">
    <location>
        <begin position="265"/>
        <end position="286"/>
    </location>
</feature>
<keyword evidence="1" id="KW-1133">Transmembrane helix</keyword>
<keyword evidence="3" id="KW-1185">Reference proteome</keyword>
<dbReference type="InterPro" id="IPR006750">
    <property type="entry name" value="YdcZ"/>
</dbReference>
<dbReference type="PANTHER" id="PTHR34821:SF2">
    <property type="entry name" value="INNER MEMBRANE PROTEIN YDCZ"/>
    <property type="match status" value="1"/>
</dbReference>
<name>A0A662Z2Z3_9STAP</name>
<dbReference type="Pfam" id="PF04657">
    <property type="entry name" value="DMT_YdcZ"/>
    <property type="match status" value="2"/>
</dbReference>
<feature type="transmembrane region" description="Helical" evidence="1">
    <location>
        <begin position="298"/>
        <end position="315"/>
    </location>
</feature>
<feature type="transmembrane region" description="Helical" evidence="1">
    <location>
        <begin position="36"/>
        <end position="57"/>
    </location>
</feature>
<dbReference type="AlphaFoldDB" id="A0A662Z2Z3"/>
<gene>
    <name evidence="2" type="ORF">SAMN05192557_1095</name>
</gene>
<sequence>MFATGLGIAIGVGFAMQTAINSQLRKFVLSPFKASMISFIVGVLILTVVMLVSGSSLGIPHETFTNQPFWIWLGGLFGVIGLTTNILLFPRIGSVQAAVMPIFGMIVMGMLIDNFGWFNSIVQPFTTNRIVGVLLLLIGIFLTVVLTELVKKRRNIANEQDDSKSSLELWIWRIIGIGAGMLMSAQAAINGQLGSVLGSPVHAAFVSFFVGAAILIIVVIVKERSFKDVINPITKKAPWWVWLGGLFGATYVLVNVYLVSEIGTGPTVILALFGQLTGSLLVERFGLLGSHPGDINKIHVIGLLIMLVGVIMIQSF</sequence>
<dbReference type="PANTHER" id="PTHR34821">
    <property type="entry name" value="INNER MEMBRANE PROTEIN YDCZ"/>
    <property type="match status" value="1"/>
</dbReference>
<dbReference type="OrthoDB" id="7864805at2"/>
<dbReference type="Proteomes" id="UP000243605">
    <property type="component" value="Unassembled WGS sequence"/>
</dbReference>
<evidence type="ECO:0000313" key="2">
    <source>
        <dbReference type="EMBL" id="SEV99116.1"/>
    </source>
</evidence>
<dbReference type="RefSeq" id="WP_091474640.1">
    <property type="nucleotide sequence ID" value="NZ_FOIT01000003.1"/>
</dbReference>
<proteinExistence type="predicted"/>
<dbReference type="GO" id="GO:0005886">
    <property type="term" value="C:plasma membrane"/>
    <property type="evidence" value="ECO:0007669"/>
    <property type="project" value="TreeGrafter"/>
</dbReference>
<evidence type="ECO:0000313" key="3">
    <source>
        <dbReference type="Proteomes" id="UP000243605"/>
    </source>
</evidence>
<accession>A0A662Z2Z3</accession>
<keyword evidence="1" id="KW-0472">Membrane</keyword>
<dbReference type="EMBL" id="FOIT01000003">
    <property type="protein sequence ID" value="SEV99116.1"/>
    <property type="molecule type" value="Genomic_DNA"/>
</dbReference>
<feature type="transmembrane region" description="Helical" evidence="1">
    <location>
        <begin position="201"/>
        <end position="220"/>
    </location>
</feature>
<evidence type="ECO:0000256" key="1">
    <source>
        <dbReference type="SAM" id="Phobius"/>
    </source>
</evidence>
<keyword evidence="1" id="KW-0812">Transmembrane</keyword>
<protein>
    <submittedName>
        <fullName evidence="2">Transporter family-2 protein</fullName>
    </submittedName>
</protein>
<organism evidence="2 3">
    <name type="scientific">Aliicoccus persicus</name>
    <dbReference type="NCBI Taxonomy" id="930138"/>
    <lineage>
        <taxon>Bacteria</taxon>
        <taxon>Bacillati</taxon>
        <taxon>Bacillota</taxon>
        <taxon>Bacilli</taxon>
        <taxon>Bacillales</taxon>
        <taxon>Staphylococcaceae</taxon>
        <taxon>Aliicoccus</taxon>
    </lineage>
</organism>
<reference evidence="2 3" key="1">
    <citation type="submission" date="2016-10" db="EMBL/GenBank/DDBJ databases">
        <authorList>
            <person name="Varghese N."/>
            <person name="Submissions S."/>
        </authorList>
    </citation>
    <scope>NUCLEOTIDE SEQUENCE [LARGE SCALE GENOMIC DNA]</scope>
    <source>
        <strain evidence="2 3">IBRC-M10081</strain>
    </source>
</reference>
<feature type="transmembrane region" description="Helical" evidence="1">
    <location>
        <begin position="170"/>
        <end position="189"/>
    </location>
</feature>
<feature type="transmembrane region" description="Helical" evidence="1">
    <location>
        <begin position="6"/>
        <end position="24"/>
    </location>
</feature>
<feature type="transmembrane region" description="Helical" evidence="1">
    <location>
        <begin position="97"/>
        <end position="118"/>
    </location>
</feature>
<feature type="transmembrane region" description="Helical" evidence="1">
    <location>
        <begin position="130"/>
        <end position="150"/>
    </location>
</feature>
<feature type="transmembrane region" description="Helical" evidence="1">
    <location>
        <begin position="69"/>
        <end position="90"/>
    </location>
</feature>
<feature type="transmembrane region" description="Helical" evidence="1">
    <location>
        <begin position="240"/>
        <end position="259"/>
    </location>
</feature>